<accession>A0ABU1ZSQ8</accession>
<proteinExistence type="predicted"/>
<dbReference type="Proteomes" id="UP001268089">
    <property type="component" value="Unassembled WGS sequence"/>
</dbReference>
<dbReference type="EMBL" id="JAVDXO010000012">
    <property type="protein sequence ID" value="MDR7308599.1"/>
    <property type="molecule type" value="Genomic_DNA"/>
</dbReference>
<evidence type="ECO:0000313" key="2">
    <source>
        <dbReference type="EMBL" id="MDR7308599.1"/>
    </source>
</evidence>
<evidence type="ECO:0000313" key="3">
    <source>
        <dbReference type="Proteomes" id="UP001268089"/>
    </source>
</evidence>
<dbReference type="RefSeq" id="WP_310346117.1">
    <property type="nucleotide sequence ID" value="NZ_JAVDXO010000012.1"/>
</dbReference>
<dbReference type="InterPro" id="IPR025500">
    <property type="entry name" value="DUF4390"/>
</dbReference>
<feature type="chain" id="PRO_5045056337" description="DUF4390 domain-containing protein" evidence="1">
    <location>
        <begin position="33"/>
        <end position="205"/>
    </location>
</feature>
<sequence length="205" mass="22893">MRSLKSVLFNKAVRWLVFVGLAGLLRVAAAQGAVDLSQFEVERGPDEVTVSAQLQFELSSTVEDALLKGIPMVFVAEAEVLKERWYWSDKSMGSATRQFRLAFQPLTRRWRLNVSTGPGPATGLGLALNQSYDTLPQALSAIKRISRWKVANTSDLDPSQRYRLEFRFRLDLGQLPRPFQIGALGQSEWDVALARFVILAPEAAK</sequence>
<reference evidence="2 3" key="1">
    <citation type="submission" date="2023-07" db="EMBL/GenBank/DDBJ databases">
        <title>Sorghum-associated microbial communities from plants grown in Nebraska, USA.</title>
        <authorList>
            <person name="Schachtman D."/>
        </authorList>
    </citation>
    <scope>NUCLEOTIDE SEQUENCE [LARGE SCALE GENOMIC DNA]</scope>
    <source>
        <strain evidence="2 3">BE308</strain>
    </source>
</reference>
<name>A0ABU1ZSQ8_9BURK</name>
<gene>
    <name evidence="2" type="ORF">J2X15_003915</name>
</gene>
<comment type="caution">
    <text evidence="2">The sequence shown here is derived from an EMBL/GenBank/DDBJ whole genome shotgun (WGS) entry which is preliminary data.</text>
</comment>
<organism evidence="2 3">
    <name type="scientific">Rhodoferax saidenbachensis</name>
    <dbReference type="NCBI Taxonomy" id="1484693"/>
    <lineage>
        <taxon>Bacteria</taxon>
        <taxon>Pseudomonadati</taxon>
        <taxon>Pseudomonadota</taxon>
        <taxon>Betaproteobacteria</taxon>
        <taxon>Burkholderiales</taxon>
        <taxon>Comamonadaceae</taxon>
        <taxon>Rhodoferax</taxon>
    </lineage>
</organism>
<keyword evidence="1" id="KW-0732">Signal</keyword>
<protein>
    <recommendedName>
        <fullName evidence="4">DUF4390 domain-containing protein</fullName>
    </recommendedName>
</protein>
<keyword evidence="3" id="KW-1185">Reference proteome</keyword>
<evidence type="ECO:0008006" key="4">
    <source>
        <dbReference type="Google" id="ProtNLM"/>
    </source>
</evidence>
<evidence type="ECO:0000256" key="1">
    <source>
        <dbReference type="SAM" id="SignalP"/>
    </source>
</evidence>
<dbReference type="Pfam" id="PF14334">
    <property type="entry name" value="DUF4390"/>
    <property type="match status" value="1"/>
</dbReference>
<feature type="signal peptide" evidence="1">
    <location>
        <begin position="1"/>
        <end position="32"/>
    </location>
</feature>